<reference evidence="1" key="1">
    <citation type="submission" date="2023-06" db="EMBL/GenBank/DDBJ databases">
        <title>Genome-scale phylogeny and comparative genomics of the fungal order Sordariales.</title>
        <authorList>
            <consortium name="Lawrence Berkeley National Laboratory"/>
            <person name="Hensen N."/>
            <person name="Bonometti L."/>
            <person name="Westerberg I."/>
            <person name="Brannstrom I.O."/>
            <person name="Guillou S."/>
            <person name="Cros-Aarteil S."/>
            <person name="Calhoun S."/>
            <person name="Haridas S."/>
            <person name="Kuo A."/>
            <person name="Mondo S."/>
            <person name="Pangilinan J."/>
            <person name="Riley R."/>
            <person name="Labutti K."/>
            <person name="Andreopoulos B."/>
            <person name="Lipzen A."/>
            <person name="Chen C."/>
            <person name="Yanf M."/>
            <person name="Daum C."/>
            <person name="Ng V."/>
            <person name="Clum A."/>
            <person name="Steindorff A."/>
            <person name="Ohm R."/>
            <person name="Martin F."/>
            <person name="Silar P."/>
            <person name="Natvig D."/>
            <person name="Lalanne C."/>
            <person name="Gautier V."/>
            <person name="Ament-Velasquez S.L."/>
            <person name="Kruys A."/>
            <person name="Hutchinson M.I."/>
            <person name="Powell A.J."/>
            <person name="Barry K."/>
            <person name="Miller A.N."/>
            <person name="Grigoriev I.V."/>
            <person name="Debuchy R."/>
            <person name="Gladieux P."/>
            <person name="Thoren M.H."/>
            <person name="Johannesson H."/>
        </authorList>
    </citation>
    <scope>NUCLEOTIDE SEQUENCE</scope>
    <source>
        <strain evidence="1">CBS 540.89</strain>
    </source>
</reference>
<dbReference type="EMBL" id="JAUKTV010000002">
    <property type="protein sequence ID" value="KAK0745247.1"/>
    <property type="molecule type" value="Genomic_DNA"/>
</dbReference>
<proteinExistence type="predicted"/>
<evidence type="ECO:0000313" key="1">
    <source>
        <dbReference type="EMBL" id="KAK0745247.1"/>
    </source>
</evidence>
<dbReference type="Proteomes" id="UP001172159">
    <property type="component" value="Unassembled WGS sequence"/>
</dbReference>
<name>A0AA40K4D8_9PEZI</name>
<dbReference type="AlphaFoldDB" id="A0AA40K4D8"/>
<comment type="caution">
    <text evidence="1">The sequence shown here is derived from an EMBL/GenBank/DDBJ whole genome shotgun (WGS) entry which is preliminary data.</text>
</comment>
<keyword evidence="2" id="KW-1185">Reference proteome</keyword>
<accession>A0AA40K4D8</accession>
<evidence type="ECO:0000313" key="2">
    <source>
        <dbReference type="Proteomes" id="UP001172159"/>
    </source>
</evidence>
<gene>
    <name evidence="1" type="ORF">B0T21DRAFT_345335</name>
</gene>
<organism evidence="1 2">
    <name type="scientific">Apiosordaria backusii</name>
    <dbReference type="NCBI Taxonomy" id="314023"/>
    <lineage>
        <taxon>Eukaryota</taxon>
        <taxon>Fungi</taxon>
        <taxon>Dikarya</taxon>
        <taxon>Ascomycota</taxon>
        <taxon>Pezizomycotina</taxon>
        <taxon>Sordariomycetes</taxon>
        <taxon>Sordariomycetidae</taxon>
        <taxon>Sordariales</taxon>
        <taxon>Lasiosphaeriaceae</taxon>
        <taxon>Apiosordaria</taxon>
    </lineage>
</organism>
<sequence>MPSDVYCPTCQPTLAHEWPVSSPPGRCRAAFYRTKRFFGLNASDDPLHATISHQTSPKTVGVEVLWPHDNGAQSITGHSHRGIQLPAPGKGRQGHLRAGNGGKELLEAVEGGASGSGRAARAASAAIVRECDGGMHFEMHVARDPLIGGGKADAVGGGGAACGGAACGGAACGGAACSTLRDALSFKGSELGDSLTFGDGEASRSLCDTFFLIDGKVFFTFLATQCRLCPTPSSSAQCFHLWFWWWTQTGYPQVCEEEIGVVTNLYWNEVYVSFVIMSLMFLTDIAS</sequence>
<protein>
    <submittedName>
        <fullName evidence="1">Uncharacterized protein</fullName>
    </submittedName>
</protein>